<evidence type="ECO:0000256" key="5">
    <source>
        <dbReference type="ARBA" id="ARBA00022777"/>
    </source>
</evidence>
<keyword evidence="3" id="KW-0597">Phosphoprotein</keyword>
<evidence type="ECO:0000313" key="9">
    <source>
        <dbReference type="EMBL" id="MFD2614805.1"/>
    </source>
</evidence>
<evidence type="ECO:0000256" key="7">
    <source>
        <dbReference type="SAM" id="Phobius"/>
    </source>
</evidence>
<name>A0ABW5PHM1_9BACL</name>
<keyword evidence="6 7" id="KW-0472">Membrane</keyword>
<dbReference type="EC" id="2.7.13.3" evidence="9"/>
<accession>A0ABW5PHM1</accession>
<evidence type="ECO:0000256" key="4">
    <source>
        <dbReference type="ARBA" id="ARBA00022679"/>
    </source>
</evidence>
<dbReference type="Gene3D" id="1.10.8.500">
    <property type="entry name" value="HAMP domain in histidine kinase"/>
    <property type="match status" value="1"/>
</dbReference>
<organism evidence="9 10">
    <name type="scientific">Paenibacillus gansuensis</name>
    <dbReference type="NCBI Taxonomy" id="306542"/>
    <lineage>
        <taxon>Bacteria</taxon>
        <taxon>Bacillati</taxon>
        <taxon>Bacillota</taxon>
        <taxon>Bacilli</taxon>
        <taxon>Bacillales</taxon>
        <taxon>Paenibacillaceae</taxon>
        <taxon>Paenibacillus</taxon>
    </lineage>
</organism>
<dbReference type="InterPro" id="IPR050640">
    <property type="entry name" value="Bact_2-comp_sensor_kinase"/>
</dbReference>
<dbReference type="SUPFAM" id="SSF55874">
    <property type="entry name" value="ATPase domain of HSP90 chaperone/DNA topoisomerase II/histidine kinase"/>
    <property type="match status" value="1"/>
</dbReference>
<proteinExistence type="predicted"/>
<evidence type="ECO:0000256" key="3">
    <source>
        <dbReference type="ARBA" id="ARBA00022553"/>
    </source>
</evidence>
<dbReference type="EMBL" id="JBHUME010000014">
    <property type="protein sequence ID" value="MFD2614805.1"/>
    <property type="molecule type" value="Genomic_DNA"/>
</dbReference>
<sequence>MGFKITIFTKVIVMILVLLVPILCLYGYSHKVSVEVVQEEIETSSVNKLMFLVKQVENSMDQLSSSSLLLIEDPDVRVFQTMYLNNKLLDLDTITVMNRLKDKLSMVSSSSNWSNTMSVYSTSVKQVISTDSRVKFDPDYIRKYTKPDWELQTEKRNGASKYAFAWHTAEPVSSFTRPEQTKFVFEVKFPEENLVRILDQFKEGGNGDPFFFHPQAGVISNSAAKAGLIRKVSSKWKEDHNQTSGKQVMTLDGRQYLVSFVMSEKLGWYLVDYVPLQEILTPITKSKNLFIYSTILLLTLSVLASFLLYSQVQVPIRSLMRGVQQLKKGNYAIRIRTRHGNEFGFLVERFNELAEQIQELIEKVYEEKIRSREAVLKQLQSQINPHFLYNCLAYINSMAKLNQNSAISAMAHHLGKYYRYTTRLEKEEAHLDEELQLVLNYLEIQKLRMPRIQYTLELPDDMRSLLIPRLLIQPLVENAVIHGIEPNPAGGRIRILGSSDAHEYTLIVEDDGIGLSPEQLYRLKSKLNRPLDDHMGCGVWNVHQRLLYRYGAPSGLEFEHSSLGGLKTTIRWNRDPACEMIRMEEVV</sequence>
<dbReference type="Gene3D" id="3.30.565.10">
    <property type="entry name" value="Histidine kinase-like ATPase, C-terminal domain"/>
    <property type="match status" value="1"/>
</dbReference>
<evidence type="ECO:0000313" key="10">
    <source>
        <dbReference type="Proteomes" id="UP001597541"/>
    </source>
</evidence>
<dbReference type="PANTHER" id="PTHR34220:SF9">
    <property type="entry name" value="SIGNAL TRANSDUCTION HISTIDINE KINASE INTERNAL REGION DOMAIN-CONTAINING PROTEIN"/>
    <property type="match status" value="1"/>
</dbReference>
<dbReference type="PANTHER" id="PTHR34220">
    <property type="entry name" value="SENSOR HISTIDINE KINASE YPDA"/>
    <property type="match status" value="1"/>
</dbReference>
<gene>
    <name evidence="9" type="ORF">ACFSUF_20530</name>
</gene>
<keyword evidence="10" id="KW-1185">Reference proteome</keyword>
<feature type="transmembrane region" description="Helical" evidence="7">
    <location>
        <begin position="7"/>
        <end position="28"/>
    </location>
</feature>
<comment type="subcellular location">
    <subcellularLocation>
        <location evidence="1">Cell membrane</location>
        <topology evidence="1">Multi-pass membrane protein</topology>
    </subcellularLocation>
</comment>
<dbReference type="Pfam" id="PF02518">
    <property type="entry name" value="HATPase_c"/>
    <property type="match status" value="1"/>
</dbReference>
<dbReference type="Gene3D" id="3.30.450.20">
    <property type="entry name" value="PAS domain"/>
    <property type="match status" value="1"/>
</dbReference>
<dbReference type="CDD" id="cd06225">
    <property type="entry name" value="HAMP"/>
    <property type="match status" value="1"/>
</dbReference>
<dbReference type="Proteomes" id="UP001597541">
    <property type="component" value="Unassembled WGS sequence"/>
</dbReference>
<evidence type="ECO:0000256" key="2">
    <source>
        <dbReference type="ARBA" id="ARBA00022475"/>
    </source>
</evidence>
<evidence type="ECO:0000259" key="8">
    <source>
        <dbReference type="PROSITE" id="PS50885"/>
    </source>
</evidence>
<evidence type="ECO:0000256" key="6">
    <source>
        <dbReference type="ARBA" id="ARBA00023136"/>
    </source>
</evidence>
<keyword evidence="7" id="KW-1133">Transmembrane helix</keyword>
<dbReference type="Pfam" id="PF00672">
    <property type="entry name" value="HAMP"/>
    <property type="match status" value="1"/>
</dbReference>
<keyword evidence="4 9" id="KW-0808">Transferase</keyword>
<dbReference type="InterPro" id="IPR003594">
    <property type="entry name" value="HATPase_dom"/>
</dbReference>
<reference evidence="10" key="1">
    <citation type="journal article" date="2019" name="Int. J. Syst. Evol. Microbiol.">
        <title>The Global Catalogue of Microorganisms (GCM) 10K type strain sequencing project: providing services to taxonomists for standard genome sequencing and annotation.</title>
        <authorList>
            <consortium name="The Broad Institute Genomics Platform"/>
            <consortium name="The Broad Institute Genome Sequencing Center for Infectious Disease"/>
            <person name="Wu L."/>
            <person name="Ma J."/>
        </authorList>
    </citation>
    <scope>NUCLEOTIDE SEQUENCE [LARGE SCALE GENOMIC DNA]</scope>
    <source>
        <strain evidence="10">KCTC 3950</strain>
    </source>
</reference>
<dbReference type="PROSITE" id="PS50885">
    <property type="entry name" value="HAMP"/>
    <property type="match status" value="1"/>
</dbReference>
<dbReference type="InterPro" id="IPR036890">
    <property type="entry name" value="HATPase_C_sf"/>
</dbReference>
<dbReference type="Pfam" id="PF06580">
    <property type="entry name" value="His_kinase"/>
    <property type="match status" value="1"/>
</dbReference>
<comment type="caution">
    <text evidence="9">The sequence shown here is derived from an EMBL/GenBank/DDBJ whole genome shotgun (WGS) entry which is preliminary data.</text>
</comment>
<dbReference type="SUPFAM" id="SSF158472">
    <property type="entry name" value="HAMP domain-like"/>
    <property type="match status" value="1"/>
</dbReference>
<feature type="domain" description="HAMP" evidence="8">
    <location>
        <begin position="310"/>
        <end position="362"/>
    </location>
</feature>
<feature type="transmembrane region" description="Helical" evidence="7">
    <location>
        <begin position="289"/>
        <end position="309"/>
    </location>
</feature>
<keyword evidence="7" id="KW-0812">Transmembrane</keyword>
<keyword evidence="2" id="KW-1003">Cell membrane</keyword>
<dbReference type="GO" id="GO:0004673">
    <property type="term" value="F:protein histidine kinase activity"/>
    <property type="evidence" value="ECO:0007669"/>
    <property type="project" value="UniProtKB-EC"/>
</dbReference>
<protein>
    <submittedName>
        <fullName evidence="9">Sensor histidine kinase</fullName>
        <ecNumber evidence="9">2.7.13.3</ecNumber>
    </submittedName>
</protein>
<keyword evidence="5 9" id="KW-0418">Kinase</keyword>
<dbReference type="SMART" id="SM00304">
    <property type="entry name" value="HAMP"/>
    <property type="match status" value="1"/>
</dbReference>
<evidence type="ECO:0000256" key="1">
    <source>
        <dbReference type="ARBA" id="ARBA00004651"/>
    </source>
</evidence>
<dbReference type="InterPro" id="IPR010559">
    <property type="entry name" value="Sig_transdc_His_kin_internal"/>
</dbReference>
<dbReference type="InterPro" id="IPR003660">
    <property type="entry name" value="HAMP_dom"/>
</dbReference>
<dbReference type="RefSeq" id="WP_377606077.1">
    <property type="nucleotide sequence ID" value="NZ_JBHUME010000014.1"/>
</dbReference>